<sequence length="61" mass="7079">MMNYEQLRLEKEARHANYYKHIEDIMKGVCPPNSAMRSCKYNNARTSSHKLVHPSSLKSAL</sequence>
<reference evidence="1 2" key="1">
    <citation type="submission" date="2011-11" db="EMBL/GenBank/DDBJ databases">
        <title>Improved High-Quality Draft sequence of Beggiatoa alba B18lD.</title>
        <authorList>
            <consortium name="US DOE Joint Genome Institute"/>
            <person name="Lucas S."/>
            <person name="Han J."/>
            <person name="Lapidus A."/>
            <person name="Cheng J.-F."/>
            <person name="Goodwin L."/>
            <person name="Pitluck S."/>
            <person name="Peters L."/>
            <person name="Mikhailova N."/>
            <person name="Held B."/>
            <person name="Detter J.C."/>
            <person name="Han C."/>
            <person name="Tapia R."/>
            <person name="Land M."/>
            <person name="Hauser L."/>
            <person name="Kyrpides N."/>
            <person name="Ivanova N."/>
            <person name="Pagani I."/>
            <person name="Samuel K."/>
            <person name="Teske A."/>
            <person name="Mueller J."/>
            <person name="Woyke T."/>
        </authorList>
    </citation>
    <scope>NUCLEOTIDE SEQUENCE [LARGE SCALE GENOMIC DNA]</scope>
    <source>
        <strain evidence="1 2">B18LD</strain>
    </source>
</reference>
<dbReference type="AlphaFoldDB" id="I3CGN3"/>
<keyword evidence="2" id="KW-1185">Reference proteome</keyword>
<gene>
    <name evidence="1" type="ORF">BegalDRAFT_1904</name>
</gene>
<proteinExistence type="predicted"/>
<dbReference type="Proteomes" id="UP000005744">
    <property type="component" value="Unassembled WGS sequence"/>
</dbReference>
<dbReference type="EMBL" id="JH600070">
    <property type="protein sequence ID" value="EIJ42776.1"/>
    <property type="molecule type" value="Genomic_DNA"/>
</dbReference>
<evidence type="ECO:0000313" key="2">
    <source>
        <dbReference type="Proteomes" id="UP000005744"/>
    </source>
</evidence>
<name>I3CGN3_9GAMM</name>
<dbReference type="HOGENOM" id="CLU_2913158_0_0_6"/>
<protein>
    <submittedName>
        <fullName evidence="1">Uncharacterized protein</fullName>
    </submittedName>
</protein>
<evidence type="ECO:0000313" key="1">
    <source>
        <dbReference type="EMBL" id="EIJ42776.1"/>
    </source>
</evidence>
<accession>I3CGN3</accession>
<organism evidence="1 2">
    <name type="scientific">Beggiatoa alba B18LD</name>
    <dbReference type="NCBI Taxonomy" id="395493"/>
    <lineage>
        <taxon>Bacteria</taxon>
        <taxon>Pseudomonadati</taxon>
        <taxon>Pseudomonadota</taxon>
        <taxon>Gammaproteobacteria</taxon>
        <taxon>Thiotrichales</taxon>
        <taxon>Thiotrichaceae</taxon>
        <taxon>Beggiatoa</taxon>
    </lineage>
</organism>